<name>A0A9D2D421_9FIRM</name>
<evidence type="ECO:0000313" key="2">
    <source>
        <dbReference type="Proteomes" id="UP000824024"/>
    </source>
</evidence>
<evidence type="ECO:0000313" key="1">
    <source>
        <dbReference type="EMBL" id="HIZ08242.1"/>
    </source>
</evidence>
<reference evidence="1" key="1">
    <citation type="journal article" date="2021" name="PeerJ">
        <title>Extensive microbial diversity within the chicken gut microbiome revealed by metagenomics and culture.</title>
        <authorList>
            <person name="Gilroy R."/>
            <person name="Ravi A."/>
            <person name="Getino M."/>
            <person name="Pursley I."/>
            <person name="Horton D.L."/>
            <person name="Alikhan N.F."/>
            <person name="Baker D."/>
            <person name="Gharbi K."/>
            <person name="Hall N."/>
            <person name="Watson M."/>
            <person name="Adriaenssens E.M."/>
            <person name="Foster-Nyarko E."/>
            <person name="Jarju S."/>
            <person name="Secka A."/>
            <person name="Antonio M."/>
            <person name="Oren A."/>
            <person name="Chaudhuri R.R."/>
            <person name="La Ragione R."/>
            <person name="Hildebrand F."/>
            <person name="Pallen M.J."/>
        </authorList>
    </citation>
    <scope>NUCLEOTIDE SEQUENCE</scope>
    <source>
        <strain evidence="1">CHK192-9172</strain>
    </source>
</reference>
<comment type="caution">
    <text evidence="1">The sequence shown here is derived from an EMBL/GenBank/DDBJ whole genome shotgun (WGS) entry which is preliminary data.</text>
</comment>
<dbReference type="AlphaFoldDB" id="A0A9D2D421"/>
<dbReference type="Proteomes" id="UP000824024">
    <property type="component" value="Unassembled WGS sequence"/>
</dbReference>
<accession>A0A9D2D421</accession>
<reference evidence="1" key="2">
    <citation type="submission" date="2021-04" db="EMBL/GenBank/DDBJ databases">
        <authorList>
            <person name="Gilroy R."/>
        </authorList>
    </citation>
    <scope>NUCLEOTIDE SEQUENCE</scope>
    <source>
        <strain evidence="1">CHK192-9172</strain>
    </source>
</reference>
<gene>
    <name evidence="1" type="ORF">IAA08_09935</name>
</gene>
<organism evidence="1 2">
    <name type="scientific">Candidatus Eubacterium avistercoris</name>
    <dbReference type="NCBI Taxonomy" id="2838567"/>
    <lineage>
        <taxon>Bacteria</taxon>
        <taxon>Bacillati</taxon>
        <taxon>Bacillota</taxon>
        <taxon>Clostridia</taxon>
        <taxon>Eubacteriales</taxon>
        <taxon>Eubacteriaceae</taxon>
        <taxon>Eubacterium</taxon>
    </lineage>
</organism>
<sequence>MFKKGKSDNSGKNPEHLTSQGKFAVFFCYWREFYEMYSMRDGENKQFDQRKIKIFDENVQKNVNSDDCYICATHPYNERQENCEKCG</sequence>
<proteinExistence type="predicted"/>
<protein>
    <submittedName>
        <fullName evidence="1">Uncharacterized protein</fullName>
    </submittedName>
</protein>
<dbReference type="EMBL" id="DXCH01000268">
    <property type="protein sequence ID" value="HIZ08242.1"/>
    <property type="molecule type" value="Genomic_DNA"/>
</dbReference>